<dbReference type="GO" id="GO:0046983">
    <property type="term" value="F:protein dimerization activity"/>
    <property type="evidence" value="ECO:0007669"/>
    <property type="project" value="InterPro"/>
</dbReference>
<dbReference type="Gene3D" id="1.20.5.1930">
    <property type="match status" value="1"/>
</dbReference>
<dbReference type="PROSITE" id="PS50109">
    <property type="entry name" value="HIS_KIN"/>
    <property type="match status" value="1"/>
</dbReference>
<keyword evidence="6" id="KW-0418">Kinase</keyword>
<dbReference type="CDD" id="cd16917">
    <property type="entry name" value="HATPase_UhpB-NarQ-NarX-like"/>
    <property type="match status" value="1"/>
</dbReference>
<dbReference type="InterPro" id="IPR036890">
    <property type="entry name" value="HATPase_C_sf"/>
</dbReference>
<dbReference type="InterPro" id="IPR050482">
    <property type="entry name" value="Sensor_HK_TwoCompSys"/>
</dbReference>
<evidence type="ECO:0000313" key="12">
    <source>
        <dbReference type="EMBL" id="NER15894.1"/>
    </source>
</evidence>
<reference evidence="12 13" key="1">
    <citation type="submission" date="2020-01" db="EMBL/GenBank/DDBJ databases">
        <title>Spongiivirga citrea KCTC 32990T.</title>
        <authorList>
            <person name="Wang G."/>
        </authorList>
    </citation>
    <scope>NUCLEOTIDE SEQUENCE [LARGE SCALE GENOMIC DNA]</scope>
    <source>
        <strain evidence="12 13">KCTC 32990</strain>
    </source>
</reference>
<comment type="catalytic activity">
    <reaction evidence="1">
        <text>ATP + protein L-histidine = ADP + protein N-phospho-L-histidine.</text>
        <dbReference type="EC" id="2.7.13.3"/>
    </reaction>
</comment>
<evidence type="ECO:0000256" key="5">
    <source>
        <dbReference type="ARBA" id="ARBA00022741"/>
    </source>
</evidence>
<dbReference type="AlphaFoldDB" id="A0A6M0CIT7"/>
<evidence type="ECO:0000256" key="8">
    <source>
        <dbReference type="ARBA" id="ARBA00023012"/>
    </source>
</evidence>
<keyword evidence="4" id="KW-0808">Transferase</keyword>
<evidence type="ECO:0000313" key="13">
    <source>
        <dbReference type="Proteomes" id="UP000474296"/>
    </source>
</evidence>
<keyword evidence="5" id="KW-0547">Nucleotide-binding</keyword>
<keyword evidence="10" id="KW-0732">Signal</keyword>
<feature type="transmembrane region" description="Helical" evidence="9">
    <location>
        <begin position="367"/>
        <end position="386"/>
    </location>
</feature>
<evidence type="ECO:0000256" key="10">
    <source>
        <dbReference type="SAM" id="SignalP"/>
    </source>
</evidence>
<dbReference type="SMART" id="SM00387">
    <property type="entry name" value="HATPase_c"/>
    <property type="match status" value="1"/>
</dbReference>
<dbReference type="InterPro" id="IPR003594">
    <property type="entry name" value="HATPase_dom"/>
</dbReference>
<evidence type="ECO:0000259" key="11">
    <source>
        <dbReference type="PROSITE" id="PS50109"/>
    </source>
</evidence>
<evidence type="ECO:0000256" key="9">
    <source>
        <dbReference type="SAM" id="Phobius"/>
    </source>
</evidence>
<feature type="chain" id="PRO_5027062188" description="histidine kinase" evidence="10">
    <location>
        <begin position="30"/>
        <end position="618"/>
    </location>
</feature>
<dbReference type="EMBL" id="JAABOQ010000001">
    <property type="protein sequence ID" value="NER15894.1"/>
    <property type="molecule type" value="Genomic_DNA"/>
</dbReference>
<evidence type="ECO:0000256" key="1">
    <source>
        <dbReference type="ARBA" id="ARBA00000085"/>
    </source>
</evidence>
<keyword evidence="7" id="KW-0067">ATP-binding</keyword>
<evidence type="ECO:0000256" key="3">
    <source>
        <dbReference type="ARBA" id="ARBA00022553"/>
    </source>
</evidence>
<dbReference type="GO" id="GO:0000155">
    <property type="term" value="F:phosphorelay sensor kinase activity"/>
    <property type="evidence" value="ECO:0007669"/>
    <property type="project" value="InterPro"/>
</dbReference>
<evidence type="ECO:0000256" key="4">
    <source>
        <dbReference type="ARBA" id="ARBA00022679"/>
    </source>
</evidence>
<dbReference type="RefSeq" id="WP_164029159.1">
    <property type="nucleotide sequence ID" value="NZ_JAABOQ010000001.1"/>
</dbReference>
<protein>
    <recommendedName>
        <fullName evidence="2">histidine kinase</fullName>
        <ecNumber evidence="2">2.7.13.3</ecNumber>
    </recommendedName>
</protein>
<dbReference type="InterPro" id="IPR011712">
    <property type="entry name" value="Sig_transdc_His_kin_sub3_dim/P"/>
</dbReference>
<name>A0A6M0CIT7_9FLAO</name>
<keyword evidence="8" id="KW-0902">Two-component regulatory system</keyword>
<keyword evidence="9" id="KW-0812">Transmembrane</keyword>
<dbReference type="Gene3D" id="1.25.40.10">
    <property type="entry name" value="Tetratricopeptide repeat domain"/>
    <property type="match status" value="1"/>
</dbReference>
<dbReference type="SUPFAM" id="SSF55874">
    <property type="entry name" value="ATPase domain of HSP90 chaperone/DNA topoisomerase II/histidine kinase"/>
    <property type="match status" value="1"/>
</dbReference>
<dbReference type="PANTHER" id="PTHR24421:SF10">
    <property type="entry name" value="NITRATE_NITRITE SENSOR PROTEIN NARQ"/>
    <property type="match status" value="1"/>
</dbReference>
<dbReference type="Pfam" id="PF02518">
    <property type="entry name" value="HATPase_c"/>
    <property type="match status" value="1"/>
</dbReference>
<accession>A0A6M0CIT7</accession>
<comment type="caution">
    <text evidence="12">The sequence shown here is derived from an EMBL/GenBank/DDBJ whole genome shotgun (WGS) entry which is preliminary data.</text>
</comment>
<evidence type="ECO:0000256" key="7">
    <source>
        <dbReference type="ARBA" id="ARBA00022840"/>
    </source>
</evidence>
<dbReference type="PANTHER" id="PTHR24421">
    <property type="entry name" value="NITRATE/NITRITE SENSOR PROTEIN NARX-RELATED"/>
    <property type="match status" value="1"/>
</dbReference>
<keyword evidence="3" id="KW-0597">Phosphoprotein</keyword>
<evidence type="ECO:0000256" key="6">
    <source>
        <dbReference type="ARBA" id="ARBA00022777"/>
    </source>
</evidence>
<gene>
    <name evidence="12" type="ORF">GWK10_01665</name>
</gene>
<evidence type="ECO:0000256" key="2">
    <source>
        <dbReference type="ARBA" id="ARBA00012438"/>
    </source>
</evidence>
<keyword evidence="9" id="KW-0472">Membrane</keyword>
<dbReference type="Gene3D" id="3.30.565.10">
    <property type="entry name" value="Histidine kinase-like ATPase, C-terminal domain"/>
    <property type="match status" value="1"/>
</dbReference>
<dbReference type="GO" id="GO:0005524">
    <property type="term" value="F:ATP binding"/>
    <property type="evidence" value="ECO:0007669"/>
    <property type="project" value="UniProtKB-KW"/>
</dbReference>
<sequence>MTRLDLKKLHLFIVFFAITLAIHSQQSSAGYTAFATNPAKVPKSLLDSLKNESNPLSRFRLIDTISKIHLKYGFTDSIISYGQMLQREVEFNRGEFVNKPYWLAKAYYITGVGKQLNGLFDPALGYHLRALELNIQDALLLDQIQLGIAKAYYSKREYEKALPLFLSIFEDSKDLSISSKAALYTSLLYRAKGEKSESEQFLLAALGKAKKAGNDKLRMIIELSEIQMIQNGEYDESLFNRLENIKNEALAGDYYDVYTEVVIEIGKMYMASGNTDAANMTLSMAYTNAIQWNRWQLEKRLQRVLTKFYSDQGDYKNAYALMTQYTALNERIVKNQNYNAVKELEIKHEVDKIEQETDRQRLIKNSLLIGFLVLLIPVIALLVTYYQKLKTQIALNESQEEVNQQKVTSIIKDQELKLIKASVEGEEKERKRLAQELHDSIGGNLASIKLQLATNETQSPAYKNIAKQLDDTYEQVRNLSHNLTAKKFEQNAFTQLVAEYIGNINSGTEATISFNPHPEEKVNTVEQHIQVEVFKVIQELLTNTLKHAKATNIEIHLNVYDQKLTVLFEDDGVGFDLDKVTLGMGLSGMKNRIKAIDGTMFIDAISNRGTAVNIEIPV</sequence>
<keyword evidence="9" id="KW-1133">Transmembrane helix</keyword>
<dbReference type="EC" id="2.7.13.3" evidence="2"/>
<proteinExistence type="predicted"/>
<dbReference type="Pfam" id="PF07730">
    <property type="entry name" value="HisKA_3"/>
    <property type="match status" value="1"/>
</dbReference>
<feature type="signal peptide" evidence="10">
    <location>
        <begin position="1"/>
        <end position="29"/>
    </location>
</feature>
<dbReference type="SUPFAM" id="SSF48452">
    <property type="entry name" value="TPR-like"/>
    <property type="match status" value="1"/>
</dbReference>
<keyword evidence="13" id="KW-1185">Reference proteome</keyword>
<dbReference type="InterPro" id="IPR011990">
    <property type="entry name" value="TPR-like_helical_dom_sf"/>
</dbReference>
<feature type="domain" description="Histidine kinase" evidence="11">
    <location>
        <begin position="432"/>
        <end position="618"/>
    </location>
</feature>
<dbReference type="Proteomes" id="UP000474296">
    <property type="component" value="Unassembled WGS sequence"/>
</dbReference>
<dbReference type="InterPro" id="IPR005467">
    <property type="entry name" value="His_kinase_dom"/>
</dbReference>
<organism evidence="12 13">
    <name type="scientific">Spongiivirga citrea</name>
    <dbReference type="NCBI Taxonomy" id="1481457"/>
    <lineage>
        <taxon>Bacteria</taxon>
        <taxon>Pseudomonadati</taxon>
        <taxon>Bacteroidota</taxon>
        <taxon>Flavobacteriia</taxon>
        <taxon>Flavobacteriales</taxon>
        <taxon>Flavobacteriaceae</taxon>
        <taxon>Spongiivirga</taxon>
    </lineage>
</organism>
<dbReference type="GO" id="GO:0016020">
    <property type="term" value="C:membrane"/>
    <property type="evidence" value="ECO:0007669"/>
    <property type="project" value="InterPro"/>
</dbReference>